<dbReference type="AlphaFoldDB" id="A0A328AHZ4"/>
<gene>
    <name evidence="16" type="ORF">DJ017_07790</name>
</gene>
<evidence type="ECO:0000256" key="3">
    <source>
        <dbReference type="ARBA" id="ARBA00022452"/>
    </source>
</evidence>
<evidence type="ECO:0000313" key="17">
    <source>
        <dbReference type="Proteomes" id="UP000249254"/>
    </source>
</evidence>
<dbReference type="PANTHER" id="PTHR32552:SF81">
    <property type="entry name" value="TONB-DEPENDENT OUTER MEMBRANE RECEPTOR"/>
    <property type="match status" value="1"/>
</dbReference>
<dbReference type="InterPro" id="IPR036942">
    <property type="entry name" value="Beta-barrel_TonB_sf"/>
</dbReference>
<evidence type="ECO:0000313" key="16">
    <source>
        <dbReference type="EMBL" id="RAK54432.1"/>
    </source>
</evidence>
<dbReference type="Pfam" id="PF07715">
    <property type="entry name" value="Plug"/>
    <property type="match status" value="1"/>
</dbReference>
<evidence type="ECO:0000259" key="14">
    <source>
        <dbReference type="Pfam" id="PF00593"/>
    </source>
</evidence>
<accession>A0A328AHZ4</accession>
<keyword evidence="13" id="KW-0732">Signal</keyword>
<sequence length="838" mass="91488">MSSIQPRLRTLLAMGASAVALSAVSHPAFAQAAAPAAEPANQVEELVVTAEKREQSLQDVPVAVTAFTSAKRDVVGITGIQDFVNFTPGMNYSGTDRVSLRGAGRNTFYVGNDPGVASYTDAFYSASSAELFKTPLFTERTEILRGPQGTLYGRNAMGGAINIISKRPAKEFSGEVRGIVGNDSHYRAEGVVSIPLADNLRIKVGGTHEEADGFIKNIGTANDGGSIKRNYFEAQAEGELGDKTTFWARYSRTAWDDTTGVGDRWSNLVTPYDTALPFGPIGQLTTNPQYGYTTANPGASDPYKMNTNRNGYGQLRGNHLVTLQVTQDLGFADLKYIGGFQQYIYQTGGDLDNTSRTGSITVNGTPGIFVDYTTDFLEKKKYFSNELNLTSKGDGPLQWIVGLYQYHEVYNQRIQYGDPQQAQVASPFYISLSPFSLTPAPANPSRDTVDIQAHLVSDAYAVFGQATYKFSDSWSLTGGLRYTKDKKDGNEYERLIMFSPSSPYGQASALLRGLAIDVSSDFDPSKPGVQPNRSMSNSWDAVTGTLNLDWTPDRDTLVYGKYSRGYKSGGFLLGTLSPKAEAKQEAVNAFELGAKKTIARTLILNGALFYNDYKDLQLNVQQLNEAKTSSANYFVNVDARAYGLELEAIWQPIRNLQFNASYGYLNTKITKGCCFFDPADPSALLAGARPQGQTATLNGVPIVYQNVEGSPLYQSPKNKFALNGNYTIDFDPGSLVLSATYTWTDKTLYQPFKNDPAFSVPSYGTADFRAIWKDAKDRYSVIGFVKNAFDEKGYTSTGSTTPTATFGFGAGGIYQNGVSITRGLIQPRTYGMELQYRF</sequence>
<evidence type="ECO:0000256" key="6">
    <source>
        <dbReference type="ARBA" id="ARBA00023004"/>
    </source>
</evidence>
<evidence type="ECO:0000256" key="4">
    <source>
        <dbReference type="ARBA" id="ARBA00022496"/>
    </source>
</evidence>
<comment type="similarity">
    <text evidence="11 12">Belongs to the TonB-dependent receptor family.</text>
</comment>
<comment type="subcellular location">
    <subcellularLocation>
        <location evidence="1 11">Cell outer membrane</location>
        <topology evidence="1 11">Multi-pass membrane protein</topology>
    </subcellularLocation>
</comment>
<organism evidence="16 17">
    <name type="scientific">Phenylobacterium soli</name>
    <dbReference type="NCBI Taxonomy" id="2170551"/>
    <lineage>
        <taxon>Bacteria</taxon>
        <taxon>Pseudomonadati</taxon>
        <taxon>Pseudomonadota</taxon>
        <taxon>Alphaproteobacteria</taxon>
        <taxon>Caulobacterales</taxon>
        <taxon>Caulobacteraceae</taxon>
        <taxon>Phenylobacterium</taxon>
    </lineage>
</organism>
<dbReference type="SUPFAM" id="SSF56935">
    <property type="entry name" value="Porins"/>
    <property type="match status" value="1"/>
</dbReference>
<evidence type="ECO:0000256" key="9">
    <source>
        <dbReference type="ARBA" id="ARBA00023136"/>
    </source>
</evidence>
<dbReference type="PANTHER" id="PTHR32552">
    <property type="entry name" value="FERRICHROME IRON RECEPTOR-RELATED"/>
    <property type="match status" value="1"/>
</dbReference>
<dbReference type="OrthoDB" id="7208860at2"/>
<evidence type="ECO:0000256" key="10">
    <source>
        <dbReference type="ARBA" id="ARBA00023237"/>
    </source>
</evidence>
<feature type="signal peptide" evidence="13">
    <location>
        <begin position="1"/>
        <end position="30"/>
    </location>
</feature>
<evidence type="ECO:0000256" key="11">
    <source>
        <dbReference type="PROSITE-ProRule" id="PRU01360"/>
    </source>
</evidence>
<evidence type="ECO:0000256" key="7">
    <source>
        <dbReference type="ARBA" id="ARBA00023065"/>
    </source>
</evidence>
<dbReference type="GO" id="GO:0006826">
    <property type="term" value="P:iron ion transport"/>
    <property type="evidence" value="ECO:0007669"/>
    <property type="project" value="UniProtKB-KW"/>
</dbReference>
<evidence type="ECO:0008006" key="18">
    <source>
        <dbReference type="Google" id="ProtNLM"/>
    </source>
</evidence>
<keyword evidence="17" id="KW-1185">Reference proteome</keyword>
<evidence type="ECO:0000256" key="2">
    <source>
        <dbReference type="ARBA" id="ARBA00022448"/>
    </source>
</evidence>
<dbReference type="InterPro" id="IPR039426">
    <property type="entry name" value="TonB-dep_rcpt-like"/>
</dbReference>
<keyword evidence="3 11" id="KW-1134">Transmembrane beta strand</keyword>
<keyword evidence="8 12" id="KW-0798">TonB box</keyword>
<keyword evidence="5 11" id="KW-0812">Transmembrane</keyword>
<keyword evidence="2 11" id="KW-0813">Transport</keyword>
<dbReference type="GO" id="GO:0009279">
    <property type="term" value="C:cell outer membrane"/>
    <property type="evidence" value="ECO:0007669"/>
    <property type="project" value="UniProtKB-SubCell"/>
</dbReference>
<keyword evidence="9 11" id="KW-0472">Membrane</keyword>
<reference evidence="17" key="1">
    <citation type="submission" date="2018-05" db="EMBL/GenBank/DDBJ databases">
        <authorList>
            <person name="Li X."/>
        </authorList>
    </citation>
    <scope>NUCLEOTIDE SEQUENCE [LARGE SCALE GENOMIC DNA]</scope>
    <source>
        <strain evidence="17">LX32</strain>
    </source>
</reference>
<feature type="domain" description="TonB-dependent receptor-like beta-barrel" evidence="14">
    <location>
        <begin position="256"/>
        <end position="787"/>
    </location>
</feature>
<keyword evidence="6" id="KW-0408">Iron</keyword>
<protein>
    <recommendedName>
        <fullName evidence="18">TonB-dependent receptor</fullName>
    </recommendedName>
</protein>
<keyword evidence="4" id="KW-0410">Iron transport</keyword>
<feature type="domain" description="TonB-dependent receptor plug" evidence="15">
    <location>
        <begin position="57"/>
        <end position="160"/>
    </location>
</feature>
<dbReference type="InterPro" id="IPR012910">
    <property type="entry name" value="Plug_dom"/>
</dbReference>
<evidence type="ECO:0000256" key="5">
    <source>
        <dbReference type="ARBA" id="ARBA00022692"/>
    </source>
</evidence>
<dbReference type="RefSeq" id="WP_111528183.1">
    <property type="nucleotide sequence ID" value="NZ_JBHRSG010000004.1"/>
</dbReference>
<dbReference type="InterPro" id="IPR000531">
    <property type="entry name" value="Beta-barrel_TonB"/>
</dbReference>
<dbReference type="Gene3D" id="2.40.170.20">
    <property type="entry name" value="TonB-dependent receptor, beta-barrel domain"/>
    <property type="match status" value="1"/>
</dbReference>
<feature type="chain" id="PRO_5016290140" description="TonB-dependent receptor" evidence="13">
    <location>
        <begin position="31"/>
        <end position="838"/>
    </location>
</feature>
<dbReference type="Pfam" id="PF00593">
    <property type="entry name" value="TonB_dep_Rec_b-barrel"/>
    <property type="match status" value="1"/>
</dbReference>
<keyword evidence="10 11" id="KW-0998">Cell outer membrane</keyword>
<evidence type="ECO:0000256" key="13">
    <source>
        <dbReference type="SAM" id="SignalP"/>
    </source>
</evidence>
<dbReference type="PROSITE" id="PS52016">
    <property type="entry name" value="TONB_DEPENDENT_REC_3"/>
    <property type="match status" value="1"/>
</dbReference>
<evidence type="ECO:0000256" key="1">
    <source>
        <dbReference type="ARBA" id="ARBA00004571"/>
    </source>
</evidence>
<proteinExistence type="inferred from homology"/>
<evidence type="ECO:0000256" key="8">
    <source>
        <dbReference type="ARBA" id="ARBA00023077"/>
    </source>
</evidence>
<comment type="caution">
    <text evidence="16">The sequence shown here is derived from an EMBL/GenBank/DDBJ whole genome shotgun (WGS) entry which is preliminary data.</text>
</comment>
<dbReference type="EMBL" id="QFYQ01000001">
    <property type="protein sequence ID" value="RAK54432.1"/>
    <property type="molecule type" value="Genomic_DNA"/>
</dbReference>
<dbReference type="Proteomes" id="UP000249254">
    <property type="component" value="Unassembled WGS sequence"/>
</dbReference>
<name>A0A328AHZ4_9CAUL</name>
<keyword evidence="7" id="KW-0406">Ion transport</keyword>
<evidence type="ECO:0000259" key="15">
    <source>
        <dbReference type="Pfam" id="PF07715"/>
    </source>
</evidence>
<evidence type="ECO:0000256" key="12">
    <source>
        <dbReference type="RuleBase" id="RU003357"/>
    </source>
</evidence>